<name>A0A069QF46_HOYLO</name>
<dbReference type="SUPFAM" id="SSF54736">
    <property type="entry name" value="ClpS-like"/>
    <property type="match status" value="1"/>
</dbReference>
<dbReference type="Gene3D" id="3.30.1390.10">
    <property type="match status" value="1"/>
</dbReference>
<keyword evidence="3" id="KW-0645">Protease</keyword>
<dbReference type="HOGENOM" id="CLU_134358_1_0_10"/>
<proteinExistence type="inferred from homology"/>
<accession>A0A069QF46</accession>
<reference evidence="3 4" key="1">
    <citation type="submission" date="2013-08" db="EMBL/GenBank/DDBJ databases">
        <authorList>
            <person name="Weinstock G."/>
            <person name="Sodergren E."/>
            <person name="Wylie T."/>
            <person name="Fulton L."/>
            <person name="Fulton R."/>
            <person name="Fronick C."/>
            <person name="O'Laughlin M."/>
            <person name="Godfrey J."/>
            <person name="Miner T."/>
            <person name="Herter B."/>
            <person name="Appelbaum E."/>
            <person name="Cordes M."/>
            <person name="Lek S."/>
            <person name="Wollam A."/>
            <person name="Pepin K.H."/>
            <person name="Palsikar V.B."/>
            <person name="Mitreva M."/>
            <person name="Wilson R.K."/>
        </authorList>
    </citation>
    <scope>NUCLEOTIDE SEQUENCE [LARGE SCALE GENOMIC DNA]</scope>
    <source>
        <strain evidence="3 4">ATCC 15930</strain>
    </source>
</reference>
<dbReference type="PATRIC" id="fig|1122985.7.peg.2751"/>
<evidence type="ECO:0000256" key="1">
    <source>
        <dbReference type="HAMAP-Rule" id="MF_00302"/>
    </source>
</evidence>
<dbReference type="GO" id="GO:0006508">
    <property type="term" value="P:proteolysis"/>
    <property type="evidence" value="ECO:0007669"/>
    <property type="project" value="UniProtKB-UniRule"/>
</dbReference>
<dbReference type="InterPro" id="IPR014719">
    <property type="entry name" value="Ribosomal_bL12_C/ClpS-like"/>
</dbReference>
<dbReference type="Pfam" id="PF02617">
    <property type="entry name" value="ClpS"/>
    <property type="match status" value="1"/>
</dbReference>
<evidence type="ECO:0000259" key="2">
    <source>
        <dbReference type="Pfam" id="PF02617"/>
    </source>
</evidence>
<dbReference type="eggNOG" id="COG2127">
    <property type="taxonomic scope" value="Bacteria"/>
</dbReference>
<dbReference type="GO" id="GO:0030163">
    <property type="term" value="P:protein catabolic process"/>
    <property type="evidence" value="ECO:0007669"/>
    <property type="project" value="InterPro"/>
</dbReference>
<comment type="similarity">
    <text evidence="1">Belongs to the ClpS family.</text>
</comment>
<dbReference type="AlphaFoldDB" id="A0A069QF46"/>
<keyword evidence="3" id="KW-0378">Hydrolase</keyword>
<feature type="domain" description="Adaptor protein ClpS core" evidence="2">
    <location>
        <begin position="18"/>
        <end position="96"/>
    </location>
</feature>
<keyword evidence="4" id="KW-1185">Reference proteome</keyword>
<organism evidence="3 4">
    <name type="scientific">Hoylesella loescheii DSM 19665 = JCM 12249 = ATCC 15930</name>
    <dbReference type="NCBI Taxonomy" id="1122985"/>
    <lineage>
        <taxon>Bacteria</taxon>
        <taxon>Pseudomonadati</taxon>
        <taxon>Bacteroidota</taxon>
        <taxon>Bacteroidia</taxon>
        <taxon>Bacteroidales</taxon>
        <taxon>Prevotellaceae</taxon>
        <taxon>Hoylesella</taxon>
    </lineage>
</organism>
<dbReference type="HAMAP" id="MF_00302">
    <property type="entry name" value="ClpS"/>
    <property type="match status" value="1"/>
</dbReference>
<dbReference type="InterPro" id="IPR003769">
    <property type="entry name" value="ClpS_core"/>
</dbReference>
<dbReference type="GO" id="GO:0008233">
    <property type="term" value="F:peptidase activity"/>
    <property type="evidence" value="ECO:0007669"/>
    <property type="project" value="UniProtKB-KW"/>
</dbReference>
<sequence>MAKQQEAIRERVHTNIREPRKYKVLIHNDDFTTMDFVVMILKVVFFKTDTEAETLMLTVHRSSQAVVGVYSYDVALSKVKKATDMARHAGFPLRLTCQPG</sequence>
<dbReference type="EMBL" id="JNGW01000116">
    <property type="protein sequence ID" value="KDR51292.1"/>
    <property type="molecule type" value="Genomic_DNA"/>
</dbReference>
<comment type="caution">
    <text evidence="3">The sequence shown here is derived from an EMBL/GenBank/DDBJ whole genome shotgun (WGS) entry which is preliminary data.</text>
</comment>
<comment type="function">
    <text evidence="1">Involved in the modulation of the specificity of the ClpAP-mediated ATP-dependent protein degradation.</text>
</comment>
<dbReference type="InterPro" id="IPR022935">
    <property type="entry name" value="ClpS"/>
</dbReference>
<dbReference type="Proteomes" id="UP000027442">
    <property type="component" value="Unassembled WGS sequence"/>
</dbReference>
<comment type="subunit">
    <text evidence="1">Binds to the N-terminal domain of the chaperone ClpA.</text>
</comment>
<dbReference type="RefSeq" id="WP_009237762.1">
    <property type="nucleotide sequence ID" value="NZ_KB899219.1"/>
</dbReference>
<gene>
    <name evidence="1" type="primary">clpS</name>
    <name evidence="3" type="ORF">HMPREF1991_02656</name>
</gene>
<evidence type="ECO:0000313" key="3">
    <source>
        <dbReference type="EMBL" id="KDR51292.1"/>
    </source>
</evidence>
<evidence type="ECO:0000313" key="4">
    <source>
        <dbReference type="Proteomes" id="UP000027442"/>
    </source>
</evidence>
<protein>
    <recommendedName>
        <fullName evidence="1">ATP-dependent Clp protease adapter protein ClpS</fullName>
    </recommendedName>
</protein>